<dbReference type="InterPro" id="IPR012337">
    <property type="entry name" value="RNaseH-like_sf"/>
</dbReference>
<dbReference type="PANTHER" id="PTHR42648:SF18">
    <property type="entry name" value="RETROTRANSPOSON, UNCLASSIFIED-LIKE PROTEIN"/>
    <property type="match status" value="1"/>
</dbReference>
<evidence type="ECO:0000313" key="6">
    <source>
        <dbReference type="EMBL" id="GJT40972.1"/>
    </source>
</evidence>
<dbReference type="EMBL" id="BQNB010015521">
    <property type="protein sequence ID" value="GJT40972.1"/>
    <property type="molecule type" value="Genomic_DNA"/>
</dbReference>
<gene>
    <name evidence="6" type="ORF">Tco_0940837</name>
</gene>
<protein>
    <submittedName>
        <fullName evidence="6">Retrovirus-related pol polyprotein from transposon TNT 1-94</fullName>
    </submittedName>
</protein>
<sequence length="1692" mass="192762">MTESPLMDSSFVVPVFSLGDDLIACHNKAMDFLTVVASSRVTVQQVQGRQGQSYSGTRYKSNATSSGGNNASGQARVVKCYNSQGEGHMARKCTQPKRPRNATWYKEKSMLAEAQEARQILDEEQLAFLADPRVLDGQAIQTIIPNTNAFQTEDLDTYDSDSNDLLNAKAVLMANISNYGSDVISEEKANKEQNNESITAELERYKERVKTFEQRLNIDLSSHEKMVDSQMDDMIKENLALKEQVDSLEQNLSKQIKEKECLLQTFTIFKSESKEKEDKYMENKIDLEKKIKELDNILFKVGQSAQTVHMLTKPHAFYDNIQKQALAPKELLKFSLVNESLKNLKFHLARFDNVVKIRTTPDAHREGKWGFEHTKVVFNNEIIPFLKSLKDIFNVFDRDLLNEIMDVQTVFNQMDVVVQQFSVDKQCLKIAKKELLLENDRLLQQIMSQKVLLTVMNSMSLIGESVNMDGKKKETCNLEAELLKSQNAFNDLLKHHSQLEKHENEDLKAQIQDKLDLEPLAPRLLQIRDVHIKYLKYAQEQADIVRGILLVYVRDTCPNAIKLNEKKVALTPTNKVKKVRFAESLTSSSNSKQVESSITSYSNTLVLSSTRLKCYTSKCGSKSTSNKRNDRISQTPSRNMKNKVEAQPRKVNKKNHIIEPICDDNVKHSKSNANSDLNCATCKKSLFDDVHDKCHVFTKVGLKWKPTGKTFTIVGNLCPLTRITSANVVPPKKTTSHSVEIQKPELKVYSRKPKNVKNVGSSKKAKIVESKNVNHSKPNHTWGSNATDIPSSSSLVMTGTVRFGNNRITRIMGYGDYQLRNVTISRVYYVEGLGHNLFSVEGVDLLSGSRDTNLYTIYLDGMLKTSPICLLSKASKTKSWLWHRRLSHLNFGTINKLARDGLARGIPRLKFQKDHLCSACALGKRKKSSHQPKAEDTNQEKLYLLHMDLCGPMRVATINRKRYILVIVDDYSRFTWVRFLRTKDEAPDAIIKCIKNIQVCLNATVRNVRTDNGIVNQTLREFYENVGISHQTFVARTPQQNGIVKRLNRTLIEAARTMLIFSKAPLFLWAEAINTACYTQNRSIIRRRYNKTSYELMHDKKLDLSFFHVFGSLYYPTNDNDDLGKLDAKADFGIFVGYAPAKKAFRIYNKRTQKIIETIHVTFDELTAMASEQFSSGPGHQFQEVVASRAVDLADSPMLTSIDQDAPLSSTPSTQEQEQSPNNSQVFEESPKTPIFHDDLLNESPHEESTSQGSSSNVRQTHTLFEHIGKWTKNHPIANMISDPSRSVSTRKQLQTDAMWCFFYAFLTSVEPNNFKQAMTEPSWIDAMQEEIHEFQRLEVWELVPCPDKVLLIKLKWIYKVKTDEFGGVLKNKARLVAQGFRQEERIDFKESFAPFARIESIRIFVADAAHKNMMIYQMDVETAFLNGKLKEEVYVSQPEGFVDQDNPSHVYKLKKALYYLKQAPHACDSVDTPMVEKSKLDEDLQGTPIDDTLYRGMIGSLMYLTSSRPYLIYAVCLCARYQAKPTEKHLNAVKWIFRYLKGTINMGLWYSKDTGMSMIAYADADHARCEDTRRSTSKSVQFLGDKLVSWSSKKQKCTAISSTEAEYIALSGCCAQILWMRSQLTDYGFQFNMIPLYCDNKSVIPYAATMFNTHDPSTSIKIQLLNRKARYEKHVSGNVEKSGRGNRRVMV</sequence>
<feature type="compositionally biased region" description="Polar residues" evidence="4">
    <location>
        <begin position="618"/>
        <end position="639"/>
    </location>
</feature>
<dbReference type="InterPro" id="IPR039537">
    <property type="entry name" value="Retrotran_Ty1/copia-like"/>
</dbReference>
<name>A0ABQ5DPU6_9ASTR</name>
<dbReference type="Pfam" id="PF07727">
    <property type="entry name" value="RVT_2"/>
    <property type="match status" value="1"/>
</dbReference>
<reference evidence="6" key="1">
    <citation type="journal article" date="2022" name="Int. J. Mol. Sci.">
        <title>Draft Genome of Tanacetum Coccineum: Genomic Comparison of Closely Related Tanacetum-Family Plants.</title>
        <authorList>
            <person name="Yamashiro T."/>
            <person name="Shiraishi A."/>
            <person name="Nakayama K."/>
            <person name="Satake H."/>
        </authorList>
    </citation>
    <scope>NUCLEOTIDE SEQUENCE</scope>
</reference>
<feature type="compositionally biased region" description="Basic and acidic residues" evidence="4">
    <location>
        <begin position="1229"/>
        <end position="1249"/>
    </location>
</feature>
<dbReference type="Pfam" id="PF13976">
    <property type="entry name" value="gag_pre-integrs"/>
    <property type="match status" value="1"/>
</dbReference>
<feature type="coiled-coil region" evidence="3">
    <location>
        <begin position="188"/>
        <end position="297"/>
    </location>
</feature>
<feature type="region of interest" description="Disordered" evidence="4">
    <location>
        <begin position="46"/>
        <end position="72"/>
    </location>
</feature>
<dbReference type="InterPro" id="IPR013103">
    <property type="entry name" value="RVT_2"/>
</dbReference>
<keyword evidence="1" id="KW-0479">Metal-binding</keyword>
<dbReference type="Pfam" id="PF25597">
    <property type="entry name" value="SH3_retrovirus"/>
    <property type="match status" value="1"/>
</dbReference>
<dbReference type="SUPFAM" id="SSF53098">
    <property type="entry name" value="Ribonuclease H-like"/>
    <property type="match status" value="1"/>
</dbReference>
<proteinExistence type="predicted"/>
<dbReference type="InterPro" id="IPR001584">
    <property type="entry name" value="Integrase_cat-core"/>
</dbReference>
<keyword evidence="2" id="KW-0378">Hydrolase</keyword>
<dbReference type="PANTHER" id="PTHR42648">
    <property type="entry name" value="TRANSPOSASE, PUTATIVE-RELATED"/>
    <property type="match status" value="1"/>
</dbReference>
<feature type="domain" description="Integrase catalytic" evidence="5">
    <location>
        <begin position="928"/>
        <end position="1101"/>
    </location>
</feature>
<dbReference type="InterPro" id="IPR036397">
    <property type="entry name" value="RNaseH_sf"/>
</dbReference>
<comment type="caution">
    <text evidence="6">The sequence shown here is derived from an EMBL/GenBank/DDBJ whole genome shotgun (WGS) entry which is preliminary data.</text>
</comment>
<evidence type="ECO:0000256" key="4">
    <source>
        <dbReference type="SAM" id="MobiDB-lite"/>
    </source>
</evidence>
<dbReference type="Pfam" id="PF00665">
    <property type="entry name" value="rve"/>
    <property type="match status" value="1"/>
</dbReference>
<feature type="compositionally biased region" description="Polar residues" evidence="4">
    <location>
        <begin position="1250"/>
        <end position="1259"/>
    </location>
</feature>
<evidence type="ECO:0000259" key="5">
    <source>
        <dbReference type="PROSITE" id="PS50994"/>
    </source>
</evidence>
<feature type="region of interest" description="Disordered" evidence="4">
    <location>
        <begin position="618"/>
        <end position="650"/>
    </location>
</feature>
<dbReference type="InterPro" id="IPR025724">
    <property type="entry name" value="GAG-pre-integrase_dom"/>
</dbReference>
<keyword evidence="3" id="KW-0175">Coiled coil</keyword>
<dbReference type="Proteomes" id="UP001151760">
    <property type="component" value="Unassembled WGS sequence"/>
</dbReference>
<dbReference type="Gene3D" id="3.30.420.10">
    <property type="entry name" value="Ribonuclease H-like superfamily/Ribonuclease H"/>
    <property type="match status" value="1"/>
</dbReference>
<organism evidence="6 7">
    <name type="scientific">Tanacetum coccineum</name>
    <dbReference type="NCBI Taxonomy" id="301880"/>
    <lineage>
        <taxon>Eukaryota</taxon>
        <taxon>Viridiplantae</taxon>
        <taxon>Streptophyta</taxon>
        <taxon>Embryophyta</taxon>
        <taxon>Tracheophyta</taxon>
        <taxon>Spermatophyta</taxon>
        <taxon>Magnoliopsida</taxon>
        <taxon>eudicotyledons</taxon>
        <taxon>Gunneridae</taxon>
        <taxon>Pentapetalae</taxon>
        <taxon>asterids</taxon>
        <taxon>campanulids</taxon>
        <taxon>Asterales</taxon>
        <taxon>Asteraceae</taxon>
        <taxon>Asteroideae</taxon>
        <taxon>Anthemideae</taxon>
        <taxon>Anthemidinae</taxon>
        <taxon>Tanacetum</taxon>
    </lineage>
</organism>
<feature type="region of interest" description="Disordered" evidence="4">
    <location>
        <begin position="1201"/>
        <end position="1259"/>
    </location>
</feature>
<evidence type="ECO:0000256" key="3">
    <source>
        <dbReference type="SAM" id="Coils"/>
    </source>
</evidence>
<keyword evidence="7" id="KW-1185">Reference proteome</keyword>
<feature type="compositionally biased region" description="Low complexity" evidence="4">
    <location>
        <begin position="1209"/>
        <end position="1221"/>
    </location>
</feature>
<dbReference type="PROSITE" id="PS50994">
    <property type="entry name" value="INTEGRASE"/>
    <property type="match status" value="1"/>
</dbReference>
<accession>A0ABQ5DPU6</accession>
<evidence type="ECO:0000256" key="2">
    <source>
        <dbReference type="ARBA" id="ARBA00022801"/>
    </source>
</evidence>
<dbReference type="CDD" id="cd09272">
    <property type="entry name" value="RNase_HI_RT_Ty1"/>
    <property type="match status" value="1"/>
</dbReference>
<feature type="non-terminal residue" evidence="6">
    <location>
        <position position="1692"/>
    </location>
</feature>
<evidence type="ECO:0000256" key="1">
    <source>
        <dbReference type="ARBA" id="ARBA00022723"/>
    </source>
</evidence>
<dbReference type="InterPro" id="IPR057670">
    <property type="entry name" value="SH3_retrovirus"/>
</dbReference>
<evidence type="ECO:0000313" key="7">
    <source>
        <dbReference type="Proteomes" id="UP001151760"/>
    </source>
</evidence>
<reference evidence="6" key="2">
    <citation type="submission" date="2022-01" db="EMBL/GenBank/DDBJ databases">
        <authorList>
            <person name="Yamashiro T."/>
            <person name="Shiraishi A."/>
            <person name="Satake H."/>
            <person name="Nakayama K."/>
        </authorList>
    </citation>
    <scope>NUCLEOTIDE SEQUENCE</scope>
</reference>